<accession>A0A914W5R5</accession>
<dbReference type="Pfam" id="PF05694">
    <property type="entry name" value="SBP56"/>
    <property type="match status" value="1"/>
</dbReference>
<proteinExistence type="inferred from homology"/>
<evidence type="ECO:0000256" key="3">
    <source>
        <dbReference type="SAM" id="MobiDB-lite"/>
    </source>
</evidence>
<dbReference type="GO" id="GO:0008430">
    <property type="term" value="F:selenium binding"/>
    <property type="evidence" value="ECO:0007669"/>
    <property type="project" value="InterPro"/>
</dbReference>
<organism evidence="4 5">
    <name type="scientific">Plectus sambesii</name>
    <dbReference type="NCBI Taxonomy" id="2011161"/>
    <lineage>
        <taxon>Eukaryota</taxon>
        <taxon>Metazoa</taxon>
        <taxon>Ecdysozoa</taxon>
        <taxon>Nematoda</taxon>
        <taxon>Chromadorea</taxon>
        <taxon>Plectida</taxon>
        <taxon>Plectina</taxon>
        <taxon>Plectoidea</taxon>
        <taxon>Plectidae</taxon>
        <taxon>Plectus</taxon>
    </lineage>
</organism>
<feature type="compositionally biased region" description="Pro residues" evidence="3">
    <location>
        <begin position="8"/>
        <end position="19"/>
    </location>
</feature>
<dbReference type="WBParaSite" id="PSAMB.scaffold3080size19736.g20231.t1">
    <property type="protein sequence ID" value="PSAMB.scaffold3080size19736.g20231.t1"/>
    <property type="gene ID" value="PSAMB.scaffold3080size19736.g20231"/>
</dbReference>
<keyword evidence="4" id="KW-1185">Reference proteome</keyword>
<keyword evidence="2" id="KW-0711">Selenium</keyword>
<feature type="region of interest" description="Disordered" evidence="3">
    <location>
        <begin position="61"/>
        <end position="93"/>
    </location>
</feature>
<dbReference type="PANTHER" id="PTHR23300:SF0">
    <property type="entry name" value="METHANETHIOL OXIDASE"/>
    <property type="match status" value="1"/>
</dbReference>
<dbReference type="Proteomes" id="UP000887566">
    <property type="component" value="Unplaced"/>
</dbReference>
<reference evidence="5" key="1">
    <citation type="submission" date="2022-11" db="UniProtKB">
        <authorList>
            <consortium name="WormBaseParasite"/>
        </authorList>
    </citation>
    <scope>IDENTIFICATION</scope>
</reference>
<evidence type="ECO:0000313" key="4">
    <source>
        <dbReference type="Proteomes" id="UP000887566"/>
    </source>
</evidence>
<dbReference type="InterPro" id="IPR008826">
    <property type="entry name" value="Se-bd"/>
</dbReference>
<comment type="similarity">
    <text evidence="1">Belongs to the selenium-binding protein family.</text>
</comment>
<name>A0A914W5R5_9BILA</name>
<evidence type="ECO:0000256" key="2">
    <source>
        <dbReference type="ARBA" id="ARBA00023266"/>
    </source>
</evidence>
<dbReference type="PANTHER" id="PTHR23300">
    <property type="entry name" value="METHANETHIOL OXIDASE"/>
    <property type="match status" value="1"/>
</dbReference>
<sequence length="142" mass="15498">MTSKAPPIDLPSPGAPPRPGRVMSPAKNWLLRQTDSVARHRSLSPSPATLLRLARRVSASLSAELSRQQRPRTTRKSTSVSAEMAEEVPRCCNHGPGYASPKDAMHGPRETVIFVTCPRYNSDKPDMIATVDVDPTSNTYCT</sequence>
<feature type="region of interest" description="Disordered" evidence="3">
    <location>
        <begin position="1"/>
        <end position="25"/>
    </location>
</feature>
<evidence type="ECO:0000256" key="1">
    <source>
        <dbReference type="ARBA" id="ARBA00005606"/>
    </source>
</evidence>
<dbReference type="AlphaFoldDB" id="A0A914W5R5"/>
<protein>
    <submittedName>
        <fullName evidence="5">Uncharacterized protein</fullName>
    </submittedName>
</protein>
<evidence type="ECO:0000313" key="5">
    <source>
        <dbReference type="WBParaSite" id="PSAMB.scaffold3080size19736.g20231.t1"/>
    </source>
</evidence>